<feature type="compositionally biased region" description="Acidic residues" evidence="3">
    <location>
        <begin position="470"/>
        <end position="491"/>
    </location>
</feature>
<dbReference type="Pfam" id="PF15612">
    <property type="entry name" value="WHIM1"/>
    <property type="match status" value="1"/>
</dbReference>
<organism evidence="5 6">
    <name type="scientific">Dissophora globulifera</name>
    <dbReference type="NCBI Taxonomy" id="979702"/>
    <lineage>
        <taxon>Eukaryota</taxon>
        <taxon>Fungi</taxon>
        <taxon>Fungi incertae sedis</taxon>
        <taxon>Mucoromycota</taxon>
        <taxon>Mortierellomycotina</taxon>
        <taxon>Mortierellomycetes</taxon>
        <taxon>Mortierellales</taxon>
        <taxon>Mortierellaceae</taxon>
        <taxon>Dissophora</taxon>
    </lineage>
</organism>
<evidence type="ECO:0000313" key="5">
    <source>
        <dbReference type="EMBL" id="KAG0311400.1"/>
    </source>
</evidence>
<reference evidence="5" key="1">
    <citation type="journal article" date="2020" name="Fungal Divers.">
        <title>Resolving the Mortierellaceae phylogeny through synthesis of multi-gene phylogenetics and phylogenomics.</title>
        <authorList>
            <person name="Vandepol N."/>
            <person name="Liber J."/>
            <person name="Desiro A."/>
            <person name="Na H."/>
            <person name="Kennedy M."/>
            <person name="Barry K."/>
            <person name="Grigoriev I.V."/>
            <person name="Miller A.N."/>
            <person name="O'Donnell K."/>
            <person name="Stajich J.E."/>
            <person name="Bonito G."/>
        </authorList>
    </citation>
    <scope>NUCLEOTIDE SEQUENCE</scope>
    <source>
        <strain evidence="5">REB-010B</strain>
    </source>
</reference>
<keyword evidence="2" id="KW-0539">Nucleus</keyword>
<feature type="domain" description="DDT" evidence="4">
    <location>
        <begin position="116"/>
        <end position="180"/>
    </location>
</feature>
<name>A0A9P6R2L9_9FUNG</name>
<dbReference type="Proteomes" id="UP000738325">
    <property type="component" value="Unassembled WGS sequence"/>
</dbReference>
<dbReference type="InterPro" id="IPR018501">
    <property type="entry name" value="DDT_dom"/>
</dbReference>
<feature type="compositionally biased region" description="Low complexity" evidence="3">
    <location>
        <begin position="47"/>
        <end position="79"/>
    </location>
</feature>
<comment type="caution">
    <text evidence="5">The sequence shown here is derived from an EMBL/GenBank/DDBJ whole genome shotgun (WGS) entry which is preliminary data.</text>
</comment>
<feature type="compositionally biased region" description="Polar residues" evidence="3">
    <location>
        <begin position="545"/>
        <end position="561"/>
    </location>
</feature>
<evidence type="ECO:0000313" key="6">
    <source>
        <dbReference type="Proteomes" id="UP000738325"/>
    </source>
</evidence>
<feature type="region of interest" description="Disordered" evidence="3">
    <location>
        <begin position="522"/>
        <end position="561"/>
    </location>
</feature>
<protein>
    <recommendedName>
        <fullName evidence="4">DDT domain-containing protein</fullName>
    </recommendedName>
</protein>
<keyword evidence="6" id="KW-1185">Reference proteome</keyword>
<dbReference type="PANTHER" id="PTHR42107:SF1">
    <property type="entry name" value="WHIM1 DOMAIN-CONTAINING PROTEIN"/>
    <property type="match status" value="1"/>
</dbReference>
<feature type="compositionally biased region" description="Polar residues" evidence="3">
    <location>
        <begin position="80"/>
        <end position="102"/>
    </location>
</feature>
<proteinExistence type="predicted"/>
<dbReference type="InterPro" id="IPR028942">
    <property type="entry name" value="WHIM1_dom"/>
</dbReference>
<sequence length="561" mass="63905">MFSERPIRASARQSAIRQQEQEAKLIAEQERRERIAARRLERRHGDSNGNGEGNTTNDNSGIHSPASSSRSLSPEISDSASVSGDDTPNENGVHSLNGTQQDQDNDPSRPFSDPDLPSSWEVAFAYGFLVKFKSLLRQNCPLHEFSIEDLEAGLVSRSANACIEEIHCNLLSNMLNRKKAVDSSTWQKVLAETMDSKYKTQEMEYDQNPLKFYGNYYLVPPADRIHILKALVHWVLQEGVAIRSGIEENNEVHKVEPYGHDQTKRIYWYFGEGTLRIYRETKNPKKKSTGWETVARNLEEIKTLADSFSGSTSKPEKALRERLYEEIINPTEDRIQQNKLKQERLEKRMLRLAELHQVAATRTTRTRSSNRLNQPKYTFDDDNEDDFEDEYDLYRRPSSRRKHNVGEVDQHEREQQQGPEIRHFDQQQPGDHEFEQRDSAEARSSTRSSVDRDSDTSIRDALQRTRFDDAEGSAGEDEDYRFEEDRDDDEPSQAAGTTFVPTYVSQQAAFIDAPVSIHTVPQPAPQAPLASAPTSYMPPKDATMPLQTAPTAPHQTTSSLT</sequence>
<feature type="region of interest" description="Disordered" evidence="3">
    <location>
        <begin position="360"/>
        <end position="497"/>
    </location>
</feature>
<evidence type="ECO:0000256" key="1">
    <source>
        <dbReference type="ARBA" id="ARBA00004123"/>
    </source>
</evidence>
<evidence type="ECO:0000256" key="2">
    <source>
        <dbReference type="ARBA" id="ARBA00023242"/>
    </source>
</evidence>
<accession>A0A9P6R2L9</accession>
<dbReference type="GO" id="GO:0005634">
    <property type="term" value="C:nucleus"/>
    <property type="evidence" value="ECO:0007669"/>
    <property type="project" value="UniProtKB-SubCell"/>
</dbReference>
<dbReference type="PROSITE" id="PS50827">
    <property type="entry name" value="DDT"/>
    <property type="match status" value="1"/>
</dbReference>
<dbReference type="AlphaFoldDB" id="A0A9P6R2L9"/>
<feature type="compositionally biased region" description="Basic and acidic residues" evidence="3">
    <location>
        <begin position="19"/>
        <end position="46"/>
    </location>
</feature>
<evidence type="ECO:0000259" key="4">
    <source>
        <dbReference type="PROSITE" id="PS50827"/>
    </source>
</evidence>
<feature type="compositionally biased region" description="Acidic residues" evidence="3">
    <location>
        <begin position="380"/>
        <end position="391"/>
    </location>
</feature>
<feature type="region of interest" description="Disordered" evidence="3">
    <location>
        <begin position="1"/>
        <end position="114"/>
    </location>
</feature>
<evidence type="ECO:0000256" key="3">
    <source>
        <dbReference type="SAM" id="MobiDB-lite"/>
    </source>
</evidence>
<dbReference type="EMBL" id="JAAAIP010000930">
    <property type="protein sequence ID" value="KAG0311400.1"/>
    <property type="molecule type" value="Genomic_DNA"/>
</dbReference>
<feature type="compositionally biased region" description="Basic and acidic residues" evidence="3">
    <location>
        <begin position="404"/>
        <end position="441"/>
    </location>
</feature>
<feature type="compositionally biased region" description="Basic and acidic residues" evidence="3">
    <location>
        <begin position="449"/>
        <end position="469"/>
    </location>
</feature>
<dbReference type="PANTHER" id="PTHR42107">
    <property type="entry name" value="YALI0D24453P"/>
    <property type="match status" value="1"/>
</dbReference>
<dbReference type="OrthoDB" id="349045at2759"/>
<gene>
    <name evidence="5" type="ORF">BGZ99_010209</name>
</gene>
<comment type="subcellular location">
    <subcellularLocation>
        <location evidence="1">Nucleus</location>
    </subcellularLocation>
</comment>
<feature type="compositionally biased region" description="Low complexity" evidence="3">
    <location>
        <begin position="361"/>
        <end position="371"/>
    </location>
</feature>